<dbReference type="GO" id="GO:0016791">
    <property type="term" value="F:phosphatase activity"/>
    <property type="evidence" value="ECO:0007669"/>
    <property type="project" value="TreeGrafter"/>
</dbReference>
<reference evidence="4" key="2">
    <citation type="journal article" date="2021" name="Microbiol. Resour. Announc.">
        <title>Complete Genome Sequences of Three Human Oral Treponema parvum Isolates.</title>
        <authorList>
            <person name="Zeng H."/>
            <person name="Watt R.M."/>
        </authorList>
    </citation>
    <scope>NUCLEOTIDE SEQUENCE</scope>
    <source>
        <strain evidence="4">ATCC 700773</strain>
    </source>
</reference>
<feature type="transmembrane region" description="Helical" evidence="2">
    <location>
        <begin position="298"/>
        <end position="317"/>
    </location>
</feature>
<feature type="domain" description="PPM-type phosphatase" evidence="3">
    <location>
        <begin position="523"/>
        <end position="745"/>
    </location>
</feature>
<feature type="transmembrane region" description="Helical" evidence="2">
    <location>
        <begin position="206"/>
        <end position="225"/>
    </location>
</feature>
<organism evidence="4 5">
    <name type="scientific">Treponema parvum</name>
    <dbReference type="NCBI Taxonomy" id="138851"/>
    <lineage>
        <taxon>Bacteria</taxon>
        <taxon>Pseudomonadati</taxon>
        <taxon>Spirochaetota</taxon>
        <taxon>Spirochaetia</taxon>
        <taxon>Spirochaetales</taxon>
        <taxon>Treponemataceae</taxon>
        <taxon>Treponema</taxon>
    </lineage>
</organism>
<feature type="transmembrane region" description="Helical" evidence="2">
    <location>
        <begin position="231"/>
        <end position="249"/>
    </location>
</feature>
<keyword evidence="2" id="KW-1133">Transmembrane helix</keyword>
<dbReference type="SMART" id="SM00331">
    <property type="entry name" value="PP2C_SIG"/>
    <property type="match status" value="1"/>
</dbReference>
<dbReference type="RefSeq" id="WP_210117999.1">
    <property type="nucleotide sequence ID" value="NZ_CP054257.1"/>
</dbReference>
<keyword evidence="2" id="KW-0472">Membrane</keyword>
<dbReference type="InterPro" id="IPR001932">
    <property type="entry name" value="PPM-type_phosphatase-like_dom"/>
</dbReference>
<dbReference type="Pfam" id="PF07228">
    <property type="entry name" value="SpoIIE"/>
    <property type="match status" value="1"/>
</dbReference>
<sequence>MIFILITLISVAYLFLILSNNAGVRLKTPVLLSESCTCAFIFAASLAVGQTALYYFQKNLHIFEFLLIRFLLLMESFFYINISLYFFSHLITENCKIFARLRHTLYLLSLVFVVMLPVSVTVSRAASGNLLLLEVLQIVGGSIRLSPPAMENFYKVTASCFLAAPHKNMNFPGEMMIITYRVILPLISAAAMFFAAGKNVLKIQKAFFNIAAMFFLWIGWYLVRFACRRDVSFIVFTVPFYVCALLTLIKSEKITGLFRRRYFIVDFASVFLRFILPSLLCALMYIPVCSIYKKSPPFAWVFFGFYVLGIINLAYWANDKFRFKTGGLADRYKADFENEIASLDYKQEPSVITMNIASLFKKYAYAGNVLVVIPESASQMKVIYSSNETNFRFSADDVKLFDFLAEIRKEIVFASDAGTDARLDGVSKTLSSLFRRSASEALIVMHEGLHVSGVFLLGKKINGHGYNSYDRIAFSDLYSYFFVYSYFIQNAANKSILSVFAREVSLSSQIITSIRQNMDLPDQSRMDVSYRMLAAREIGGEFVDMIKLSDDEHFFVLGALAGRGVSASMNMVILRNFIRTYVSKNNLHGGGLIEFADKVNSFIIENLPKETFFSGAFLFADLKKTQIRYINCGVPAIFLYSAELHNVTDIEGKGCVLGVLKDIHKRIAVKERQLHRGDVVFMCTDGLIDSRSVRGESFGGERIRLCIEERNFYPADQIIRHILNQLAVFMPEEISNDITALVLRSDSNGQAEG</sequence>
<keyword evidence="2" id="KW-0812">Transmembrane</keyword>
<dbReference type="InterPro" id="IPR036457">
    <property type="entry name" value="PPM-type-like_dom_sf"/>
</dbReference>
<dbReference type="Proteomes" id="UP000671995">
    <property type="component" value="Chromosome"/>
</dbReference>
<dbReference type="EMBL" id="CP054257">
    <property type="protein sequence ID" value="QTQ11204.1"/>
    <property type="molecule type" value="Genomic_DNA"/>
</dbReference>
<evidence type="ECO:0000256" key="1">
    <source>
        <dbReference type="ARBA" id="ARBA00022801"/>
    </source>
</evidence>
<feature type="transmembrane region" description="Helical" evidence="2">
    <location>
        <begin position="62"/>
        <end position="84"/>
    </location>
</feature>
<feature type="transmembrane region" description="Helical" evidence="2">
    <location>
        <begin position="261"/>
        <end position="286"/>
    </location>
</feature>
<feature type="transmembrane region" description="Helical" evidence="2">
    <location>
        <begin position="36"/>
        <end position="56"/>
    </location>
</feature>
<feature type="transmembrane region" description="Helical" evidence="2">
    <location>
        <begin position="6"/>
        <end position="24"/>
    </location>
</feature>
<proteinExistence type="predicted"/>
<dbReference type="PANTHER" id="PTHR43156">
    <property type="entry name" value="STAGE II SPORULATION PROTEIN E-RELATED"/>
    <property type="match status" value="1"/>
</dbReference>
<dbReference type="AlphaFoldDB" id="A0A975ICL1"/>
<dbReference type="PANTHER" id="PTHR43156:SF2">
    <property type="entry name" value="STAGE II SPORULATION PROTEIN E"/>
    <property type="match status" value="1"/>
</dbReference>
<feature type="transmembrane region" description="Helical" evidence="2">
    <location>
        <begin position="175"/>
        <end position="194"/>
    </location>
</feature>
<protein>
    <submittedName>
        <fullName evidence="4">Serine/threonine-protein phosphatase</fullName>
    </submittedName>
</protein>
<dbReference type="InterPro" id="IPR052016">
    <property type="entry name" value="Bact_Sigma-Reg"/>
</dbReference>
<evidence type="ECO:0000313" key="5">
    <source>
        <dbReference type="Proteomes" id="UP000671995"/>
    </source>
</evidence>
<keyword evidence="1" id="KW-0378">Hydrolase</keyword>
<dbReference type="Gene3D" id="3.60.40.10">
    <property type="entry name" value="PPM-type phosphatase domain"/>
    <property type="match status" value="1"/>
</dbReference>
<gene>
    <name evidence="4" type="ORF">HRI96_02730</name>
</gene>
<accession>A0A975ICL1</accession>
<evidence type="ECO:0000259" key="3">
    <source>
        <dbReference type="SMART" id="SM00331"/>
    </source>
</evidence>
<feature type="transmembrane region" description="Helical" evidence="2">
    <location>
        <begin position="105"/>
        <end position="126"/>
    </location>
</feature>
<evidence type="ECO:0000313" key="4">
    <source>
        <dbReference type="EMBL" id="QTQ11204.1"/>
    </source>
</evidence>
<name>A0A975ICL1_9SPIR</name>
<evidence type="ECO:0000256" key="2">
    <source>
        <dbReference type="SAM" id="Phobius"/>
    </source>
</evidence>
<reference evidence="4" key="1">
    <citation type="submission" date="2020-05" db="EMBL/GenBank/DDBJ databases">
        <authorList>
            <person name="Zeng H."/>
            <person name="Chan Y.K."/>
            <person name="Watt R.M."/>
        </authorList>
    </citation>
    <scope>NUCLEOTIDE SEQUENCE</scope>
    <source>
        <strain evidence="4">ATCC 700773</strain>
    </source>
</reference>